<dbReference type="Pfam" id="PF11804">
    <property type="entry name" value="DUF3325"/>
    <property type="match status" value="1"/>
</dbReference>
<evidence type="ECO:0000313" key="2">
    <source>
        <dbReference type="EMBL" id="RRS06447.1"/>
    </source>
</evidence>
<keyword evidence="3" id="KW-1185">Reference proteome</keyword>
<dbReference type="EMBL" id="RSED01000001">
    <property type="protein sequence ID" value="RRS06447.1"/>
    <property type="molecule type" value="Genomic_DNA"/>
</dbReference>
<gene>
    <name evidence="2" type="ORF">EIP75_01310</name>
</gene>
<accession>A0A426VHT7</accession>
<proteinExistence type="predicted"/>
<sequence>MTTSAWLAIAAIALAYAGFAALSLAMDRHHADVFGRGKEPSARARQWLRAGGALGLALSLLACVERQGWNIGPILWCGAMTLGALLLSGLLLPYAPRWALRLAVVSAPLGLLSLMLGR</sequence>
<keyword evidence="1" id="KW-0472">Membrane</keyword>
<evidence type="ECO:0000313" key="3">
    <source>
        <dbReference type="Proteomes" id="UP000269265"/>
    </source>
</evidence>
<reference evidence="2 3" key="1">
    <citation type="submission" date="2018-12" db="EMBL/GenBank/DDBJ databases">
        <title>The whole draft genome of Aquabacterium sp. SJQ9.</title>
        <authorList>
            <person name="Sun L."/>
            <person name="Gao X."/>
            <person name="Chen W."/>
            <person name="Huang K."/>
        </authorList>
    </citation>
    <scope>NUCLEOTIDE SEQUENCE [LARGE SCALE GENOMIC DNA]</scope>
    <source>
        <strain evidence="2 3">SJQ9</strain>
    </source>
</reference>
<feature type="transmembrane region" description="Helical" evidence="1">
    <location>
        <begin position="47"/>
        <end position="64"/>
    </location>
</feature>
<protein>
    <submittedName>
        <fullName evidence="2">DUF3325 domain-containing protein</fullName>
    </submittedName>
</protein>
<organism evidence="2 3">
    <name type="scientific">Aquabacterium soli</name>
    <dbReference type="NCBI Taxonomy" id="2493092"/>
    <lineage>
        <taxon>Bacteria</taxon>
        <taxon>Pseudomonadati</taxon>
        <taxon>Pseudomonadota</taxon>
        <taxon>Betaproteobacteria</taxon>
        <taxon>Burkholderiales</taxon>
        <taxon>Aquabacterium</taxon>
    </lineage>
</organism>
<keyword evidence="1" id="KW-1133">Transmembrane helix</keyword>
<feature type="transmembrane region" description="Helical" evidence="1">
    <location>
        <begin position="71"/>
        <end position="92"/>
    </location>
</feature>
<feature type="transmembrane region" description="Helical" evidence="1">
    <location>
        <begin position="98"/>
        <end position="117"/>
    </location>
</feature>
<dbReference type="Proteomes" id="UP000269265">
    <property type="component" value="Unassembled WGS sequence"/>
</dbReference>
<dbReference type="InterPro" id="IPR021762">
    <property type="entry name" value="DUF3325"/>
</dbReference>
<comment type="caution">
    <text evidence="2">The sequence shown here is derived from an EMBL/GenBank/DDBJ whole genome shotgun (WGS) entry which is preliminary data.</text>
</comment>
<name>A0A426VHT7_9BURK</name>
<evidence type="ECO:0000256" key="1">
    <source>
        <dbReference type="SAM" id="Phobius"/>
    </source>
</evidence>
<keyword evidence="1" id="KW-0812">Transmembrane</keyword>
<dbReference type="AlphaFoldDB" id="A0A426VHT7"/>